<gene>
    <name evidence="1" type="ORF">HKBW3S03_00234</name>
</gene>
<dbReference type="Proteomes" id="UP000574717">
    <property type="component" value="Unassembled WGS sequence"/>
</dbReference>
<dbReference type="EMBL" id="BLRU01000010">
    <property type="protein sequence ID" value="GFP18729.1"/>
    <property type="molecule type" value="Genomic_DNA"/>
</dbReference>
<accession>A0A6V8NEQ1</accession>
<dbReference type="AlphaFoldDB" id="A0A6V8NEQ1"/>
<reference evidence="1 2" key="1">
    <citation type="journal article" date="2020" name="Front. Microbiol.">
        <title>Single-cell genomics of novel Actinobacteria with the Wood-Ljungdahl pathway discovered in a serpentinizing system.</title>
        <authorList>
            <person name="Merino N."/>
            <person name="Kawai M."/>
            <person name="Boyd E.S."/>
            <person name="Colman D.R."/>
            <person name="McGlynn S.E."/>
            <person name="Nealson K.H."/>
            <person name="Kurokawa K."/>
            <person name="Hongoh Y."/>
        </authorList>
    </citation>
    <scope>NUCLEOTIDE SEQUENCE [LARGE SCALE GENOMIC DNA]</scope>
    <source>
        <strain evidence="1 2">S03</strain>
    </source>
</reference>
<organism evidence="1 2">
    <name type="scientific">Candidatus Hakubella thermalkaliphila</name>
    <dbReference type="NCBI Taxonomy" id="2754717"/>
    <lineage>
        <taxon>Bacteria</taxon>
        <taxon>Bacillati</taxon>
        <taxon>Actinomycetota</taxon>
        <taxon>Actinomycetota incertae sedis</taxon>
        <taxon>Candidatus Hakubellales</taxon>
        <taxon>Candidatus Hakubellaceae</taxon>
        <taxon>Candidatus Hakubella</taxon>
    </lineage>
</organism>
<protein>
    <submittedName>
        <fullName evidence="1">Uncharacterized protein</fullName>
    </submittedName>
</protein>
<comment type="caution">
    <text evidence="1">The sequence shown here is derived from an EMBL/GenBank/DDBJ whole genome shotgun (WGS) entry which is preliminary data.</text>
</comment>
<sequence>MFPNLSISILVAVGSKEREFIFLQEDKPGIPQKFRYQSKDRTHRDEAEVLLDRPRSFFCIRSRQRLCPL</sequence>
<proteinExistence type="predicted"/>
<evidence type="ECO:0000313" key="2">
    <source>
        <dbReference type="Proteomes" id="UP000574717"/>
    </source>
</evidence>
<evidence type="ECO:0000313" key="1">
    <source>
        <dbReference type="EMBL" id="GFP18729.1"/>
    </source>
</evidence>
<name>A0A6V8NEQ1_9ACTN</name>